<dbReference type="Pfam" id="PF03564">
    <property type="entry name" value="DUF1759"/>
    <property type="match status" value="1"/>
</dbReference>
<dbReference type="GO" id="GO:0071897">
    <property type="term" value="P:DNA biosynthetic process"/>
    <property type="evidence" value="ECO:0007669"/>
    <property type="project" value="UniProtKB-ARBA"/>
</dbReference>
<dbReference type="Proteomes" id="UP000504635">
    <property type="component" value="Unplaced"/>
</dbReference>
<dbReference type="CDD" id="cd00303">
    <property type="entry name" value="retropepsin_like"/>
    <property type="match status" value="1"/>
</dbReference>
<organism evidence="2 3">
    <name type="scientific">Sitophilus oryzae</name>
    <name type="common">Rice weevil</name>
    <name type="synonym">Curculio oryzae</name>
    <dbReference type="NCBI Taxonomy" id="7048"/>
    <lineage>
        <taxon>Eukaryota</taxon>
        <taxon>Metazoa</taxon>
        <taxon>Ecdysozoa</taxon>
        <taxon>Arthropoda</taxon>
        <taxon>Hexapoda</taxon>
        <taxon>Insecta</taxon>
        <taxon>Pterygota</taxon>
        <taxon>Neoptera</taxon>
        <taxon>Endopterygota</taxon>
        <taxon>Coleoptera</taxon>
        <taxon>Polyphaga</taxon>
        <taxon>Cucujiformia</taxon>
        <taxon>Curculionidae</taxon>
        <taxon>Dryophthorinae</taxon>
        <taxon>Sitophilus</taxon>
    </lineage>
</organism>
<dbReference type="PANTHER" id="PTHR47331:SF5">
    <property type="entry name" value="RIBONUCLEASE H"/>
    <property type="match status" value="1"/>
</dbReference>
<dbReference type="InterPro" id="IPR000477">
    <property type="entry name" value="RT_dom"/>
</dbReference>
<dbReference type="GO" id="GO:0004190">
    <property type="term" value="F:aspartic-type endopeptidase activity"/>
    <property type="evidence" value="ECO:0007669"/>
    <property type="project" value="InterPro"/>
</dbReference>
<dbReference type="InterPro" id="IPR005312">
    <property type="entry name" value="DUF1759"/>
</dbReference>
<dbReference type="Pfam" id="PF05380">
    <property type="entry name" value="Peptidase_A17"/>
    <property type="match status" value="1"/>
</dbReference>
<dbReference type="GO" id="GO:0006508">
    <property type="term" value="P:proteolysis"/>
    <property type="evidence" value="ECO:0007669"/>
    <property type="project" value="InterPro"/>
</dbReference>
<evidence type="ECO:0000313" key="2">
    <source>
        <dbReference type="Proteomes" id="UP000504635"/>
    </source>
</evidence>
<dbReference type="OrthoDB" id="6715895at2759"/>
<dbReference type="GeneID" id="115890519"/>
<dbReference type="Gene3D" id="2.40.70.10">
    <property type="entry name" value="Acid Proteases"/>
    <property type="match status" value="1"/>
</dbReference>
<gene>
    <name evidence="3" type="primary">LOC115890519</name>
</gene>
<dbReference type="InterPro" id="IPR043502">
    <property type="entry name" value="DNA/RNA_pol_sf"/>
</dbReference>
<dbReference type="InterPro" id="IPR008042">
    <property type="entry name" value="Retrotrans_Pao"/>
</dbReference>
<protein>
    <submittedName>
        <fullName evidence="3">Uncharacterized protein LOC115890519</fullName>
    </submittedName>
</protein>
<dbReference type="Pfam" id="PF00078">
    <property type="entry name" value="RVT_1"/>
    <property type="match status" value="1"/>
</dbReference>
<dbReference type="PANTHER" id="PTHR47331">
    <property type="entry name" value="PHD-TYPE DOMAIN-CONTAINING PROTEIN"/>
    <property type="match status" value="1"/>
</dbReference>
<evidence type="ECO:0000259" key="1">
    <source>
        <dbReference type="Pfam" id="PF00078"/>
    </source>
</evidence>
<accession>A0A6J2YTJ9</accession>
<feature type="domain" description="Reverse transcriptase" evidence="1">
    <location>
        <begin position="762"/>
        <end position="917"/>
    </location>
</feature>
<dbReference type="InterPro" id="IPR001969">
    <property type="entry name" value="Aspartic_peptidase_AS"/>
</dbReference>
<keyword evidence="2" id="KW-1185">Reference proteome</keyword>
<name>A0A6J2YTJ9_SITOR</name>
<dbReference type="InParanoid" id="A0A6J2YTJ9"/>
<dbReference type="PROSITE" id="PS00141">
    <property type="entry name" value="ASP_PROTEASE"/>
    <property type="match status" value="1"/>
</dbReference>
<dbReference type="SUPFAM" id="SSF56672">
    <property type="entry name" value="DNA/RNA polymerases"/>
    <property type="match status" value="1"/>
</dbReference>
<evidence type="ECO:0000313" key="3">
    <source>
        <dbReference type="RefSeq" id="XP_030766624.1"/>
    </source>
</evidence>
<dbReference type="CDD" id="cd01644">
    <property type="entry name" value="RT_pepA17"/>
    <property type="match status" value="1"/>
</dbReference>
<dbReference type="KEGG" id="soy:115890519"/>
<dbReference type="InterPro" id="IPR021109">
    <property type="entry name" value="Peptidase_aspartic_dom_sf"/>
</dbReference>
<dbReference type="RefSeq" id="XP_030766624.1">
    <property type="nucleotide sequence ID" value="XM_030910764.1"/>
</dbReference>
<reference evidence="3" key="1">
    <citation type="submission" date="2025-08" db="UniProtKB">
        <authorList>
            <consortium name="RefSeq"/>
        </authorList>
    </citation>
    <scope>IDENTIFICATION</scope>
    <source>
        <tissue evidence="3">Gonads</tissue>
    </source>
</reference>
<proteinExistence type="predicted"/>
<sequence>MNPNNLQTLKKKRGNIKGQITRFENFINNFNDEYDQLKVRMAQCQRLWQEFDEVQMQIEMHEEVNGEDTNVDERAEFEDKYYQVIANANGILELNLTNSNSAQSIQQVVPHHIPGIKFPKIDLPTFTGNYDEYMSFHDSFNALINDNPTLSDIERFHYLRSSLKNEAADVISGLETTSPNYHIAWKLLKDRYHNKRLIIHNHVKAIFELPQLSRESHVSMRQLLDNFNKNLRALESLQEPVDKWDTLLIYLICSKLDNSTRREWEVVSEPLTIPSTKDFTDFLHKRCILLQTINYKKPENKSQSPSNISSFKNTKSFNHKEQSQNYFAMAACVICKQTHKITICDKFLSLSPKTRYAEAKKHKLCANCLGAGHSYQTCTTENLCMVCNKKHHVLLHFENNKSTDNPVQEKSVSAHTTFKNDEILLSTAIVFMCDSSGRYHQCKVLLDSGSQSNFITKELCEKLNLSKQTLNLAVSGLSKASLDISHKVQATIKSVHNNFQTDLSFLVIDQITDNLPLNTIDFSNLQIPENIKLADPSCNVPSKIDALLGASIFWSLLCIGQIKLTNSQIIAQKTKLGWILSGQANISVNIPSKTVCHFSINSELQKQLENFWRIEHVESSPVWSLEQKACENDFVLNHKREENGRFSVQLPLKIDSSKLGESKSMALKRFKSLEKRLRSNTELHAQYADFLDEYQTLGHMSEVHTEDPTLNYLPHTCVFRESSSTTKVRVVFDASAKTESGLSLNDALMTGPTIQQDLFSIILRFRKHQYVITADCAKMYRQVNVHDNQRHLQSILWRKNADEPLKAYTLNTVTYGTSCAPFLAVRCLHQLALENQKRNPKISNVIKEDFYVDDLISGGDTIEDVLQIKKDITGILSQGLFELRKWKSNEASIIEPNMPENNQLYFSENKETKTLGIVWNSEDDTFQYSLHAICDRKKYVTKRTILSFISKIFDPLGLIGPIIIRAKILIQQLWQLSLDWDESVPSQIYTAWKYYQDQIISLKNISISRHVMCHRPIKVEMHSFCDASESAYGACVYLRSQDASGVYNCNLLCAKSRVAPLKTMTLPRLELCGALLSAKLSSLVTKSLKLHVDQFFYWCDSSITLTWILDEPHKWKTFVGNRAAEIQDLTDKYSWKHVRSEDNPADIISRGINPTELNDSQLWWHGPHWMQWESYKWPTSMPIKISEVPERKNISKVMVVTKPDTSLFDRFSSFLKFQRVVAYILRFKNNTLKISPQKGPLTTQELDNSLKCLVKLAQQHEFREEISSLKNKRAVNIKSKLRNLNPFMDNEGVLRVAVD</sequence>